<sequence>MMANLFSTFDPSTIHRSLSLNWMSLFIMFFLIPSIYWMNPSRITASWLTLSTILHKEFKTLIMKNKYLGSTLMLSTLLIFIMINNFMGLFPYIFTCSSHLNFSLYLSIPLWISFMIFGWTKNTTHMLAHLVPQSAPGILMPFLVIIESISNIIRPGTLAIRLTANMIAGHLLITLLSNSGPLLNSVFTSMLICTQILLLTLESAVSIIQSYVFTILVTLYSSEIN</sequence>
<keyword evidence="8" id="KW-0375">Hydrogen ion transport</keyword>
<proteinExistence type="inferred from homology"/>
<geneLocation type="mitochondrion" evidence="15"/>
<evidence type="ECO:0000256" key="3">
    <source>
        <dbReference type="ARBA" id="ARBA00006810"/>
    </source>
</evidence>
<feature type="transmembrane region" description="Helical" evidence="14">
    <location>
        <begin position="196"/>
        <end position="220"/>
    </location>
</feature>
<keyword evidence="9 14" id="KW-1133">Transmembrane helix</keyword>
<gene>
    <name evidence="15" type="primary">atp6</name>
</gene>
<feature type="transmembrane region" description="Helical" evidence="14">
    <location>
        <begin position="102"/>
        <end position="120"/>
    </location>
</feature>
<keyword evidence="11 14" id="KW-0472">Membrane</keyword>
<evidence type="ECO:0000256" key="10">
    <source>
        <dbReference type="ARBA" id="ARBA00023065"/>
    </source>
</evidence>
<evidence type="ECO:0000256" key="1">
    <source>
        <dbReference type="ARBA" id="ARBA00002070"/>
    </source>
</evidence>
<feature type="transmembrane region" description="Helical" evidence="14">
    <location>
        <begin position="67"/>
        <end position="90"/>
    </location>
</feature>
<evidence type="ECO:0000256" key="7">
    <source>
        <dbReference type="ARBA" id="ARBA00022692"/>
    </source>
</evidence>
<evidence type="ECO:0000256" key="11">
    <source>
        <dbReference type="ARBA" id="ARBA00023136"/>
    </source>
</evidence>
<evidence type="ECO:0000256" key="5">
    <source>
        <dbReference type="ARBA" id="ARBA00022448"/>
    </source>
</evidence>
<accession>A0A343C5C7</accession>
<evidence type="ECO:0000256" key="12">
    <source>
        <dbReference type="ARBA" id="ARBA00023310"/>
    </source>
</evidence>
<evidence type="ECO:0000256" key="13">
    <source>
        <dbReference type="RuleBase" id="RU004450"/>
    </source>
</evidence>
<comment type="function">
    <text evidence="1">Mitochondrial membrane ATP synthase (F(1)F(0) ATP synthase or Complex V) produces ATP from ADP in the presence of a proton gradient across the membrane which is generated by electron transport complexes of the respiratory chain. F-type ATPases consist of two structural domains, F(1) - containing the extramembraneous catalytic core and F(0) - containing the membrane proton channel, linked together by a central stalk and a peripheral stalk. During catalysis, ATP synthesis in the catalytic domain of F(1) is coupled via a rotary mechanism of the central stalk subunits to proton translocation. Key component of the proton channel; it may play a direct role in the translocation of protons across the membrane.</text>
</comment>
<evidence type="ECO:0000256" key="4">
    <source>
        <dbReference type="ARBA" id="ARBA00011648"/>
    </source>
</evidence>
<keyword evidence="12" id="KW-0066">ATP synthesis</keyword>
<protein>
    <recommendedName>
        <fullName evidence="13">ATP synthase subunit a</fullName>
    </recommendedName>
</protein>
<dbReference type="InterPro" id="IPR045083">
    <property type="entry name" value="ATP_synth_F0_asu_bact/mt"/>
</dbReference>
<reference evidence="15" key="1">
    <citation type="submission" date="2016-04" db="EMBL/GenBank/DDBJ databases">
        <title>Mitochondria of beetle species.</title>
        <authorList>
            <person name="Hunter A."/>
            <person name="Moriniere J."/>
            <person name="Tang P."/>
            <person name="Linard B."/>
            <person name="Crampton-Platt A."/>
            <person name="Vogler A.P."/>
        </authorList>
    </citation>
    <scope>NUCLEOTIDE SEQUENCE</scope>
</reference>
<dbReference type="InterPro" id="IPR000568">
    <property type="entry name" value="ATP_synth_F0_asu"/>
</dbReference>
<comment type="similarity">
    <text evidence="3">Belongs to the ATPase A chain family.</text>
</comment>
<dbReference type="PANTHER" id="PTHR11410">
    <property type="entry name" value="ATP SYNTHASE SUBUNIT A"/>
    <property type="match status" value="1"/>
</dbReference>
<dbReference type="GO" id="GO:0046933">
    <property type="term" value="F:proton-transporting ATP synthase activity, rotational mechanism"/>
    <property type="evidence" value="ECO:0007669"/>
    <property type="project" value="TreeGrafter"/>
</dbReference>
<dbReference type="Pfam" id="PF00119">
    <property type="entry name" value="ATP-synt_A"/>
    <property type="match status" value="1"/>
</dbReference>
<keyword evidence="6" id="KW-0138">CF(0)</keyword>
<evidence type="ECO:0000256" key="9">
    <source>
        <dbReference type="ARBA" id="ARBA00022989"/>
    </source>
</evidence>
<keyword evidence="7 14" id="KW-0812">Transmembrane</keyword>
<evidence type="ECO:0000256" key="8">
    <source>
        <dbReference type="ARBA" id="ARBA00022781"/>
    </source>
</evidence>
<dbReference type="GO" id="GO:0045259">
    <property type="term" value="C:proton-transporting ATP synthase complex"/>
    <property type="evidence" value="ECO:0007669"/>
    <property type="project" value="UniProtKB-KW"/>
</dbReference>
<dbReference type="InterPro" id="IPR023011">
    <property type="entry name" value="ATP_synth_F0_asu_AS"/>
</dbReference>
<name>A0A343C5C7_9CUCU</name>
<dbReference type="EMBL" id="KX087359">
    <property type="protein sequence ID" value="ARH55233.1"/>
    <property type="molecule type" value="Genomic_DNA"/>
</dbReference>
<organism evidence="15">
    <name type="scientific">Trigonopterus sp. 1 AH-2016</name>
    <dbReference type="NCBI Taxonomy" id="1903835"/>
    <lineage>
        <taxon>Eukaryota</taxon>
        <taxon>Metazoa</taxon>
        <taxon>Ecdysozoa</taxon>
        <taxon>Arthropoda</taxon>
        <taxon>Hexapoda</taxon>
        <taxon>Insecta</taxon>
        <taxon>Pterygota</taxon>
        <taxon>Neoptera</taxon>
        <taxon>Endopterygota</taxon>
        <taxon>Coleoptera</taxon>
        <taxon>Polyphaga</taxon>
        <taxon>Cucujiformia</taxon>
        <taxon>Curculionidae</taxon>
        <taxon>Cryptorhynchinae</taxon>
        <taxon>Trigonopterus</taxon>
    </lineage>
</organism>
<evidence type="ECO:0000313" key="15">
    <source>
        <dbReference type="EMBL" id="ARH55233.1"/>
    </source>
</evidence>
<keyword evidence="15" id="KW-0496">Mitochondrion</keyword>
<dbReference type="Gene3D" id="1.20.120.220">
    <property type="entry name" value="ATP synthase, F0 complex, subunit A"/>
    <property type="match status" value="1"/>
</dbReference>
<dbReference type="AlphaFoldDB" id="A0A343C5C7"/>
<keyword evidence="10" id="KW-0406">Ion transport</keyword>
<feature type="transmembrane region" description="Helical" evidence="14">
    <location>
        <begin position="126"/>
        <end position="146"/>
    </location>
</feature>
<evidence type="ECO:0000256" key="14">
    <source>
        <dbReference type="SAM" id="Phobius"/>
    </source>
</evidence>
<dbReference type="PRINTS" id="PR00123">
    <property type="entry name" value="ATPASEA"/>
</dbReference>
<comment type="subcellular location">
    <subcellularLocation>
        <location evidence="2">Membrane</location>
        <topology evidence="2">Multi-pass membrane protein</topology>
    </subcellularLocation>
    <subcellularLocation>
        <location evidence="13">Mitochondrion inner membrane</location>
        <topology evidence="13">Multi-pass membrane protein</topology>
    </subcellularLocation>
</comment>
<evidence type="ECO:0000256" key="6">
    <source>
        <dbReference type="ARBA" id="ARBA00022547"/>
    </source>
</evidence>
<dbReference type="NCBIfam" id="TIGR01131">
    <property type="entry name" value="ATP_synt_6_or_A"/>
    <property type="match status" value="1"/>
</dbReference>
<dbReference type="InterPro" id="IPR035908">
    <property type="entry name" value="F0_ATP_A_sf"/>
</dbReference>
<comment type="subunit">
    <text evidence="4">F-type ATPases have 2 components, CF(1) - the catalytic core - and CF(0) - the membrane proton channel. CF(1) has five subunits: alpha(3), beta(3), gamma(1), delta(1), epsilon(1). CF(0) has three main subunits: a, b and c.</text>
</comment>
<dbReference type="PROSITE" id="PS00449">
    <property type="entry name" value="ATPASE_A"/>
    <property type="match status" value="1"/>
</dbReference>
<feature type="transmembrane region" description="Helical" evidence="14">
    <location>
        <begin position="20"/>
        <end position="38"/>
    </location>
</feature>
<evidence type="ECO:0000256" key="2">
    <source>
        <dbReference type="ARBA" id="ARBA00004141"/>
    </source>
</evidence>
<dbReference type="GO" id="GO:0005743">
    <property type="term" value="C:mitochondrial inner membrane"/>
    <property type="evidence" value="ECO:0007669"/>
    <property type="project" value="UniProtKB-SubCell"/>
</dbReference>
<dbReference type="PANTHER" id="PTHR11410:SF0">
    <property type="entry name" value="ATP SYNTHASE SUBUNIT A"/>
    <property type="match status" value="1"/>
</dbReference>
<dbReference type="SUPFAM" id="SSF81336">
    <property type="entry name" value="F1F0 ATP synthase subunit A"/>
    <property type="match status" value="1"/>
</dbReference>
<dbReference type="CDD" id="cd00310">
    <property type="entry name" value="ATP-synt_Fo_a_6"/>
    <property type="match status" value="1"/>
</dbReference>
<keyword evidence="5" id="KW-0813">Transport</keyword>